<evidence type="ECO:0000313" key="2">
    <source>
        <dbReference type="EMBL" id="OGG36811.1"/>
    </source>
</evidence>
<feature type="region of interest" description="Disordered" evidence="1">
    <location>
        <begin position="1"/>
        <end position="26"/>
    </location>
</feature>
<dbReference type="AlphaFoldDB" id="A0A1F6BIQ2"/>
<protein>
    <submittedName>
        <fullName evidence="2">Uncharacterized protein</fullName>
    </submittedName>
</protein>
<comment type="caution">
    <text evidence="2">The sequence shown here is derived from an EMBL/GenBank/DDBJ whole genome shotgun (WGS) entry which is preliminary data.</text>
</comment>
<feature type="region of interest" description="Disordered" evidence="1">
    <location>
        <begin position="74"/>
        <end position="103"/>
    </location>
</feature>
<gene>
    <name evidence="2" type="ORF">A2110_01250</name>
</gene>
<dbReference type="Proteomes" id="UP000176273">
    <property type="component" value="Unassembled WGS sequence"/>
</dbReference>
<reference evidence="2 3" key="1">
    <citation type="journal article" date="2016" name="Nat. Commun.">
        <title>Thousands of microbial genomes shed light on interconnected biogeochemical processes in an aquifer system.</title>
        <authorList>
            <person name="Anantharaman K."/>
            <person name="Brown C.T."/>
            <person name="Hug L.A."/>
            <person name="Sharon I."/>
            <person name="Castelle C.J."/>
            <person name="Probst A.J."/>
            <person name="Thomas B.C."/>
            <person name="Singh A."/>
            <person name="Wilkins M.J."/>
            <person name="Karaoz U."/>
            <person name="Brodie E.L."/>
            <person name="Williams K.H."/>
            <person name="Hubbard S.S."/>
            <person name="Banfield J.F."/>
        </authorList>
    </citation>
    <scope>NUCLEOTIDE SEQUENCE [LARGE SCALE GENOMIC DNA]</scope>
</reference>
<proteinExistence type="predicted"/>
<feature type="compositionally biased region" description="Basic and acidic residues" evidence="1">
    <location>
        <begin position="83"/>
        <end position="93"/>
    </location>
</feature>
<organism evidence="2 3">
    <name type="scientific">Candidatus Jorgensenbacteria bacterium GWA1_54_12</name>
    <dbReference type="NCBI Taxonomy" id="1798468"/>
    <lineage>
        <taxon>Bacteria</taxon>
        <taxon>Candidatus Joergenseniibacteriota</taxon>
    </lineage>
</organism>
<evidence type="ECO:0000256" key="1">
    <source>
        <dbReference type="SAM" id="MobiDB-lite"/>
    </source>
</evidence>
<dbReference type="EMBL" id="MFKH01000016">
    <property type="protein sequence ID" value="OGG36811.1"/>
    <property type="molecule type" value="Genomic_DNA"/>
</dbReference>
<dbReference type="STRING" id="1798468.A2110_01250"/>
<sequence>MAKKDLADMRAERDARRQRTAEKASRAAFRVISEESDGSEEEMNLLIAEVAKKFIESALHPFWLAVWKYDRKKTSGRYTVSNEPERRKPRLGDVSRANTKNKK</sequence>
<feature type="compositionally biased region" description="Basic and acidic residues" evidence="1">
    <location>
        <begin position="1"/>
        <end position="25"/>
    </location>
</feature>
<evidence type="ECO:0000313" key="3">
    <source>
        <dbReference type="Proteomes" id="UP000176273"/>
    </source>
</evidence>
<accession>A0A1F6BIQ2</accession>
<name>A0A1F6BIQ2_9BACT</name>